<dbReference type="GO" id="GO:0034498">
    <property type="term" value="P:early endosome to Golgi transport"/>
    <property type="evidence" value="ECO:0007669"/>
    <property type="project" value="TreeGrafter"/>
</dbReference>
<feature type="region of interest" description="Disordered" evidence="1">
    <location>
        <begin position="2073"/>
        <end position="2095"/>
    </location>
</feature>
<evidence type="ECO:0000313" key="4">
    <source>
        <dbReference type="Proteomes" id="UP000790347"/>
    </source>
</evidence>
<protein>
    <submittedName>
        <fullName evidence="3">Trafficking protein particle complex subunit 10</fullName>
    </submittedName>
</protein>
<dbReference type="GO" id="GO:0006891">
    <property type="term" value="P:intra-Golgi vesicle-mediated transport"/>
    <property type="evidence" value="ECO:0007669"/>
    <property type="project" value="TreeGrafter"/>
</dbReference>
<dbReference type="EMBL" id="ASGP02000002">
    <property type="protein sequence ID" value="KAH9520622.1"/>
    <property type="molecule type" value="Genomic_DNA"/>
</dbReference>
<accession>A0A922I300</accession>
<organism evidence="3 4">
    <name type="scientific">Dermatophagoides farinae</name>
    <name type="common">American house dust mite</name>
    <dbReference type="NCBI Taxonomy" id="6954"/>
    <lineage>
        <taxon>Eukaryota</taxon>
        <taxon>Metazoa</taxon>
        <taxon>Ecdysozoa</taxon>
        <taxon>Arthropoda</taxon>
        <taxon>Chelicerata</taxon>
        <taxon>Arachnida</taxon>
        <taxon>Acari</taxon>
        <taxon>Acariformes</taxon>
        <taxon>Sarcoptiformes</taxon>
        <taxon>Astigmata</taxon>
        <taxon>Psoroptidia</taxon>
        <taxon>Analgoidea</taxon>
        <taxon>Pyroglyphidae</taxon>
        <taxon>Dermatophagoidinae</taxon>
        <taxon>Dermatophagoides</taxon>
    </lineage>
</organism>
<dbReference type="PANTHER" id="PTHR13251">
    <property type="entry name" value="EPILEPSY HOLOPROSENCEPHALY CANDIDATE 1/TMEM1"/>
    <property type="match status" value="1"/>
</dbReference>
<reference evidence="3" key="1">
    <citation type="submission" date="2013-05" db="EMBL/GenBank/DDBJ databases">
        <authorList>
            <person name="Yim A.K.Y."/>
            <person name="Chan T.F."/>
            <person name="Ji K.M."/>
            <person name="Liu X.Y."/>
            <person name="Zhou J.W."/>
            <person name="Li R.Q."/>
            <person name="Yang K.Y."/>
            <person name="Li J."/>
            <person name="Li M."/>
            <person name="Law P.T.W."/>
            <person name="Wu Y.L."/>
            <person name="Cai Z.L."/>
            <person name="Qin H."/>
            <person name="Bao Y."/>
            <person name="Leung R.K.K."/>
            <person name="Ng P.K.S."/>
            <person name="Zou J."/>
            <person name="Zhong X.J."/>
            <person name="Ran P.X."/>
            <person name="Zhong N.S."/>
            <person name="Liu Z.G."/>
            <person name="Tsui S.K.W."/>
        </authorList>
    </citation>
    <scope>NUCLEOTIDE SEQUENCE</scope>
    <source>
        <strain evidence="3">Derf</strain>
        <tissue evidence="3">Whole organism</tissue>
    </source>
</reference>
<dbReference type="InterPro" id="IPR045126">
    <property type="entry name" value="TRAPPC10/Trs130"/>
</dbReference>
<proteinExistence type="predicted"/>
<feature type="compositionally biased region" description="Low complexity" evidence="1">
    <location>
        <begin position="2083"/>
        <end position="2095"/>
    </location>
</feature>
<reference evidence="3" key="2">
    <citation type="journal article" date="2022" name="Res Sq">
        <title>Comparative Genomics Reveals Insights into the Divergent Evolution of Astigmatic Mites and Household Pest Adaptations.</title>
        <authorList>
            <person name="Xiong Q."/>
            <person name="Wan A.T.-Y."/>
            <person name="Liu X.-Y."/>
            <person name="Fung C.S.-H."/>
            <person name="Xiao X."/>
            <person name="Malainual N."/>
            <person name="Hou J."/>
            <person name="Wang L."/>
            <person name="Wang M."/>
            <person name="Yang K."/>
            <person name="Cui Y."/>
            <person name="Leung E."/>
            <person name="Nong W."/>
            <person name="Shin S.-K."/>
            <person name="Au S."/>
            <person name="Jeong K.Y."/>
            <person name="Chew F.T."/>
            <person name="Hui J."/>
            <person name="Leung T.F."/>
            <person name="Tungtrongchitr A."/>
            <person name="Zhong N."/>
            <person name="Liu Z."/>
            <person name="Tsui S."/>
        </authorList>
    </citation>
    <scope>NUCLEOTIDE SEQUENCE</scope>
    <source>
        <strain evidence="3">Derf</strain>
        <tissue evidence="3">Whole organism</tissue>
    </source>
</reference>
<feature type="compositionally biased region" description="Low complexity" evidence="1">
    <location>
        <begin position="297"/>
        <end position="326"/>
    </location>
</feature>
<comment type="caution">
    <text evidence="3">The sequence shown here is derived from an EMBL/GenBank/DDBJ whole genome shotgun (WGS) entry which is preliminary data.</text>
</comment>
<dbReference type="InterPro" id="IPR056913">
    <property type="entry name" value="TRAPPC10/Trs130_N"/>
</dbReference>
<feature type="compositionally biased region" description="Low complexity" evidence="1">
    <location>
        <begin position="1102"/>
        <end position="1136"/>
    </location>
</feature>
<dbReference type="PANTHER" id="PTHR13251:SF3">
    <property type="entry name" value="TRAFFICKING PROTEIN PARTICLE COMPLEX SUBUNIT 10"/>
    <property type="match status" value="1"/>
</dbReference>
<dbReference type="GO" id="GO:1990071">
    <property type="term" value="C:TRAPPII protein complex"/>
    <property type="evidence" value="ECO:0007669"/>
    <property type="project" value="InterPro"/>
</dbReference>
<name>A0A922I300_DERFA</name>
<feature type="compositionally biased region" description="Polar residues" evidence="1">
    <location>
        <begin position="2073"/>
        <end position="2082"/>
    </location>
</feature>
<evidence type="ECO:0000259" key="2">
    <source>
        <dbReference type="Pfam" id="PF23036"/>
    </source>
</evidence>
<dbReference type="GO" id="GO:0005829">
    <property type="term" value="C:cytosol"/>
    <property type="evidence" value="ECO:0007669"/>
    <property type="project" value="GOC"/>
</dbReference>
<evidence type="ECO:0000256" key="1">
    <source>
        <dbReference type="SAM" id="MobiDB-lite"/>
    </source>
</evidence>
<feature type="compositionally biased region" description="Low complexity" evidence="1">
    <location>
        <begin position="335"/>
        <end position="345"/>
    </location>
</feature>
<feature type="region of interest" description="Disordered" evidence="1">
    <location>
        <begin position="1101"/>
        <end position="1203"/>
    </location>
</feature>
<feature type="domain" description="TRAPPC10/Trs130 N-terminal" evidence="2">
    <location>
        <begin position="525"/>
        <end position="646"/>
    </location>
</feature>
<keyword evidence="4" id="KW-1185">Reference proteome</keyword>
<feature type="compositionally biased region" description="Polar residues" evidence="1">
    <location>
        <begin position="1157"/>
        <end position="1170"/>
    </location>
</feature>
<feature type="domain" description="TRAPPC10/Trs130 N-terminal" evidence="2">
    <location>
        <begin position="705"/>
        <end position="735"/>
    </location>
</feature>
<dbReference type="Pfam" id="PF23036">
    <property type="entry name" value="TRAPPC10_1st"/>
    <property type="match status" value="2"/>
</dbReference>
<dbReference type="Proteomes" id="UP000790347">
    <property type="component" value="Unassembled WGS sequence"/>
</dbReference>
<gene>
    <name evidence="3" type="primary">TRAPPC10</name>
    <name evidence="3" type="ORF">DERF_004322</name>
</gene>
<evidence type="ECO:0000313" key="3">
    <source>
        <dbReference type="EMBL" id="KAH9520622.1"/>
    </source>
</evidence>
<sequence>MATDSHNHLIMTNINDKQNTQHQLSHQAPLITVFGDLSDFLLQGHLATQINADLARESIDWQKNCYDVAPIQVYVEAYFVHLNDRQHLFWDPPPTPKSPSTDIPSQSTGTIAKFSGTISANDSTIGSNRVRQSNASTLKRHHSFQNMLTSASNSGQNVRSILGSHTNSNSAIVDSQKQQQLLVSIDYHHLFNLLSRRYLLNNGSRVLLNSYWLDSNHDLESYNSQIRESLLDWFQKILQITSNQHQLGLNQDFSLDFFVVIVIRNCIISNNNINRTTTKNQPQEQLLSLNNLVNEKNPSSPSSSALNLATAKVPKNNDKSPNSSKKQMNRIQAQSSHPLSSSMSSLNTTGHGGAGSTTYLTHQQLSDQIRNDLLVCFQLFRQNQSVNGSSMAQTGIPANNSRVAHQLLERIIIFDSTSNSSSNAQNMANINQSNISTGSNVGGPITNNLAASSNPILSSTARTFSALSNFSSSSIKITPSSMVSMSPTKSGSRLSKTSALLTGTSSTSTSSSSSAVGSMLSTTAIFNYSQFIIKIRQFLLEFYIKQFDCLEKLIRHIRELRTDPDWDFFGFFLLQEELAFAHESLGFYNKALIQYDELDALFSQLILNASHHGGFSAPKWLRYRLMHSMDDSLIMENGTNNNHKNAKHEAWTGLCLCNQESIMKLRMSIVESVLADVSTTVSDLSSLSSPLLGGDPLGVEIKPINHQISLLDFRNYLYARQCHLLCLLNKPWELASRALPFLQTAVAELNMLEVRNISMTPGGIACWVFLSVLEILHKCERYSDSSQLESYSYHTVGLWSYARDNLIELGKICNLMPEDDSTMYGYIKSANTRSSYSSEHLHRMVELVAGMGADPHIRPSSSSQSDDNWMSPQERLKDALSSSESFLRHYLEITELTMGTYKHIGHIRCARSIGKQLAELNLKLNKPQQALPFLLDLYHMFQMEHWSILKLEACRLLAQCLEQLYFNISNTLMQPVVDHQSSECNNFNLEPIIRSAFRTYLMLLLKPEGLLKIQSQQKQYDSNCHLMNKNQNKHSQQYYCHSYYESMFRLLRHYEMRAVKLKDMLLLKQPNETLTENFNDSEWLNQKLLAIHNSHSDLFNEGSSNSSIGGRSSSRLSPSDPNGSNSNSSSSSNINNTVGDSIESNNQKRQRNNNQKSGSNKANSNEHLASQQQQQQCGGNCNDPVISHNYSHQSSSSSLSSSNYNQPNFFQIESIEIDCDSSLNDANSLRSNGSSANVTTSRKNNQSFIAGSVLTLRLRLYSHLGLPLKLDRILVTVQCHRNDPWLSTLPNSANNRNEKSSQESISQIPKCSCMTGTDSKQLQRDSSESLDYINSYNRSLSSCCQLLSAQVENYYCQTLRLAGVKCLNGDRLLRRSDFFGYRNGSLDGYHKFMSQSLPISLLNQRLSYDDYSKYFRFLSSQFQFSVSNSDELLVMETGPNEYELRFHSPENLQNIAQQLDLLTIDTSRSASMNHHINHLWFNLDQLILFCHYEHSPQNASAMDHKTQSMQFALIEDFASAIRSIQFNRSFSGSIPQGIGSFRLVECPPSIELVPLFESDELTFQSTKSLDRQSNDCRRMSNMCFIGIEQPVCLRLNSGTSKLPKGLKCFIKINQMSTMAASTAIIANNQKEPFEYDSRLINVTLYQPNDGNDNEELLYFFLDHHLEPFETYQLNLRLRSSYRRSKLIQIHGNNNWNQIANIGPKPKHGSASQVDQYEFKLSLTWTNSDNVPTFGQPFDRLSLDTQIACCHFTLSDPFDVFPRVYTPSPMSKLLQIQIRGSQRLPTDIELYFQHPTLTVASLDSNDLNILKSIGIANTINDCEFQQKLMVASELNFVWSLETNDHLLNLNKMNLEFHFKPKRIMNDDGKQQFGSIVKIPYIISIQYVCRTRYTIRQWIEPLIKNQSGTKNSASEIIRIGHSCLLRIKIERLCPLNYDNNGTTDYNDEDEFIMYELICDPQLWQFVATNSAQQLEDSNNNIDDSNIDSNGPTSINSLQSATTFSSTMTTNDGSQVIKFNGHSSLDVNNAETQSPRRSFETAFEVIPLIDGYIPLPTIRLSQYRIISNVHDSGRTTPTSIGRTGRTNIDTTANNNNNNNTLQKTTTNAIESISAMLTENLSLSGKNWSKYLTSSNNSQQEQRNTMDNINDVQQHQHSSLNSITSLRNARLEPFEPGQVYNYNRSSQVYVLPSIVGGVQNVEN</sequence>
<feature type="region of interest" description="Disordered" evidence="1">
    <location>
        <begin position="1288"/>
        <end position="1307"/>
    </location>
</feature>
<feature type="compositionally biased region" description="Low complexity" evidence="1">
    <location>
        <begin position="1187"/>
        <end position="1203"/>
    </location>
</feature>
<feature type="region of interest" description="Disordered" evidence="1">
    <location>
        <begin position="293"/>
        <end position="355"/>
    </location>
</feature>